<accession>A0A9W8GCF3</accession>
<keyword evidence="4 6" id="KW-0963">Cytoplasm</keyword>
<evidence type="ECO:0000256" key="1">
    <source>
        <dbReference type="ARBA" id="ARBA00004046"/>
    </source>
</evidence>
<sequence length="250" mass="28647">MPRAKRAQVVSLTKVKSKGRDGRKQTMEAIREAIDTYDHVWVFSVHNMRNQYLKQVRNEFRTSRFFFGANRVMAKALGNTAEDEVAENIHKVSEKLVGDVGLLFTNQSVEETQKWFDQFTKDDYARAGTVATYRVVITAGEVLRGYTKEPFPNNMEPQLRQLGMPTMLRQGKITIDYDYVICEEGDKLTPQQAHLLKHFWEKMAVFKIKLLACYHKSSGELVGYAEESNDETNGESNDELGDEDGDESME</sequence>
<dbReference type="GO" id="GO:0005737">
    <property type="term" value="C:cytoplasm"/>
    <property type="evidence" value="ECO:0007669"/>
    <property type="project" value="UniProtKB-SubCell"/>
</dbReference>
<dbReference type="InterPro" id="IPR051742">
    <property type="entry name" value="Ribosome_Assembly_uL10"/>
</dbReference>
<name>A0A9W8GCF3_9FUNG</name>
<keyword evidence="6" id="KW-0690">Ribosome biogenesis</keyword>
<feature type="domain" description="Large ribosomal subunit protein uL10-like insertion" evidence="8">
    <location>
        <begin position="125"/>
        <end position="199"/>
    </location>
</feature>
<comment type="caution">
    <text evidence="9">The sequence shown here is derived from an EMBL/GenBank/DDBJ whole genome shotgun (WGS) entry which is preliminary data.</text>
</comment>
<dbReference type="OrthoDB" id="10262308at2759"/>
<comment type="similarity">
    <text evidence="2 6">Belongs to the universal ribosomal protein uL10 family.</text>
</comment>
<dbReference type="InterPro" id="IPR040637">
    <property type="entry name" value="Ribosomal_uL10-like_insert"/>
</dbReference>
<dbReference type="Gene3D" id="3.30.70.1730">
    <property type="match status" value="1"/>
</dbReference>
<dbReference type="Gene3D" id="3.90.105.20">
    <property type="match status" value="1"/>
</dbReference>
<dbReference type="EMBL" id="JANBTW010000003">
    <property type="protein sequence ID" value="KAJ2680705.1"/>
    <property type="molecule type" value="Genomic_DNA"/>
</dbReference>
<dbReference type="InterPro" id="IPR043164">
    <property type="entry name" value="Ribosomal_uL10-like_insert_sf"/>
</dbReference>
<evidence type="ECO:0000259" key="8">
    <source>
        <dbReference type="Pfam" id="PF17777"/>
    </source>
</evidence>
<proteinExistence type="inferred from homology"/>
<evidence type="ECO:0000313" key="9">
    <source>
        <dbReference type="EMBL" id="KAJ2680705.1"/>
    </source>
</evidence>
<dbReference type="InterPro" id="IPR001790">
    <property type="entry name" value="Ribosomal_uL10"/>
</dbReference>
<gene>
    <name evidence="9" type="primary">MRT4</name>
    <name evidence="9" type="ORF">GGI25_000340</name>
</gene>
<dbReference type="GO" id="GO:0000027">
    <property type="term" value="P:ribosomal large subunit assembly"/>
    <property type="evidence" value="ECO:0007669"/>
    <property type="project" value="InterPro"/>
</dbReference>
<dbReference type="GO" id="GO:0030687">
    <property type="term" value="C:preribosome, large subunit precursor"/>
    <property type="evidence" value="ECO:0007669"/>
    <property type="project" value="TreeGrafter"/>
</dbReference>
<dbReference type="GO" id="GO:0006364">
    <property type="term" value="P:rRNA processing"/>
    <property type="evidence" value="ECO:0007669"/>
    <property type="project" value="TreeGrafter"/>
</dbReference>
<dbReference type="FunFam" id="3.90.105.20:FF:000003">
    <property type="entry name" value="Ribosome assembly factor mrt4"/>
    <property type="match status" value="1"/>
</dbReference>
<dbReference type="Pfam" id="PF17777">
    <property type="entry name" value="RL10P_insert"/>
    <property type="match status" value="1"/>
</dbReference>
<comment type="function">
    <text evidence="1 6">Component of the ribosome assembly machinery. Nuclear paralog of the ribosomal protein P0, it binds pre-60S subunits at an early stage of assembly in the nucleolus, and is replaced by P0 in cytoplasmic pre-60S subunits and mature 80S ribosomes.</text>
</comment>
<dbReference type="GO" id="GO:0000956">
    <property type="term" value="P:nuclear-transcribed mRNA catabolic process"/>
    <property type="evidence" value="ECO:0007669"/>
    <property type="project" value="TreeGrafter"/>
</dbReference>
<feature type="region of interest" description="Disordered" evidence="7">
    <location>
        <begin position="224"/>
        <end position="250"/>
    </location>
</feature>
<comment type="subunit">
    <text evidence="3 6">Associates with the pre-60S ribosomal particle.</text>
</comment>
<dbReference type="CDD" id="cd05796">
    <property type="entry name" value="Ribosomal_P0_like"/>
    <property type="match status" value="1"/>
</dbReference>
<evidence type="ECO:0000256" key="3">
    <source>
        <dbReference type="ARBA" id="ARBA00011117"/>
    </source>
</evidence>
<evidence type="ECO:0000256" key="6">
    <source>
        <dbReference type="RuleBase" id="RU364039"/>
    </source>
</evidence>
<protein>
    <recommendedName>
        <fullName evidence="6">Ribosome assembly factor mrt4</fullName>
    </recommendedName>
</protein>
<dbReference type="InterPro" id="IPR033867">
    <property type="entry name" value="Mrt4"/>
</dbReference>
<keyword evidence="5 6" id="KW-0539">Nucleus</keyword>
<dbReference type="PANTHER" id="PTHR45841">
    <property type="entry name" value="MRNA TURNOVER PROTEIN 4 MRTO4"/>
    <property type="match status" value="1"/>
</dbReference>
<reference evidence="9" key="1">
    <citation type="submission" date="2022-07" db="EMBL/GenBank/DDBJ databases">
        <title>Phylogenomic reconstructions and comparative analyses of Kickxellomycotina fungi.</title>
        <authorList>
            <person name="Reynolds N.K."/>
            <person name="Stajich J.E."/>
            <person name="Barry K."/>
            <person name="Grigoriev I.V."/>
            <person name="Crous P."/>
            <person name="Smith M.E."/>
        </authorList>
    </citation>
    <scope>NUCLEOTIDE SEQUENCE</scope>
    <source>
        <strain evidence="9">NRRL 3115</strain>
    </source>
</reference>
<dbReference type="GO" id="GO:0003723">
    <property type="term" value="F:RNA binding"/>
    <property type="evidence" value="ECO:0007669"/>
    <property type="project" value="TreeGrafter"/>
</dbReference>
<evidence type="ECO:0000256" key="7">
    <source>
        <dbReference type="SAM" id="MobiDB-lite"/>
    </source>
</evidence>
<dbReference type="AlphaFoldDB" id="A0A9W8GCF3"/>
<dbReference type="GO" id="GO:0005730">
    <property type="term" value="C:nucleolus"/>
    <property type="evidence" value="ECO:0007669"/>
    <property type="project" value="UniProtKB-SubCell"/>
</dbReference>
<dbReference type="Proteomes" id="UP001151518">
    <property type="component" value="Unassembled WGS sequence"/>
</dbReference>
<feature type="compositionally biased region" description="Acidic residues" evidence="7">
    <location>
        <begin position="227"/>
        <end position="250"/>
    </location>
</feature>
<comment type="subcellular location">
    <subcellularLocation>
        <location evidence="6">Cytoplasm</location>
    </subcellularLocation>
    <subcellularLocation>
        <location evidence="6">Nucleus</location>
        <location evidence="6">Nucleolus</location>
    </subcellularLocation>
</comment>
<organism evidence="9 10">
    <name type="scientific">Coemansia spiralis</name>
    <dbReference type="NCBI Taxonomy" id="417178"/>
    <lineage>
        <taxon>Eukaryota</taxon>
        <taxon>Fungi</taxon>
        <taxon>Fungi incertae sedis</taxon>
        <taxon>Zoopagomycota</taxon>
        <taxon>Kickxellomycotina</taxon>
        <taxon>Kickxellomycetes</taxon>
        <taxon>Kickxellales</taxon>
        <taxon>Kickxellaceae</taxon>
        <taxon>Coemansia</taxon>
    </lineage>
</organism>
<dbReference type="PANTHER" id="PTHR45841:SF1">
    <property type="entry name" value="MRNA TURNOVER PROTEIN 4 HOMOLOG"/>
    <property type="match status" value="1"/>
</dbReference>
<dbReference type="FunFam" id="3.30.70.1730:FF:000005">
    <property type="entry name" value="Ribosome assembly factor mrt4"/>
    <property type="match status" value="1"/>
</dbReference>
<evidence type="ECO:0000256" key="2">
    <source>
        <dbReference type="ARBA" id="ARBA00008889"/>
    </source>
</evidence>
<dbReference type="InterPro" id="IPR043141">
    <property type="entry name" value="Ribosomal_uL10-like_sf"/>
</dbReference>
<dbReference type="Pfam" id="PF00466">
    <property type="entry name" value="Ribosomal_L10"/>
    <property type="match status" value="1"/>
</dbReference>
<evidence type="ECO:0000256" key="4">
    <source>
        <dbReference type="ARBA" id="ARBA00022490"/>
    </source>
</evidence>
<evidence type="ECO:0000256" key="5">
    <source>
        <dbReference type="ARBA" id="ARBA00023242"/>
    </source>
</evidence>
<evidence type="ECO:0000313" key="10">
    <source>
        <dbReference type="Proteomes" id="UP001151518"/>
    </source>
</evidence>
<dbReference type="SUPFAM" id="SSF160369">
    <property type="entry name" value="Ribosomal protein L10-like"/>
    <property type="match status" value="1"/>
</dbReference>